<accession>A0AAN8F5K5</accession>
<evidence type="ECO:0000313" key="1">
    <source>
        <dbReference type="EMBL" id="KAK5972667.1"/>
    </source>
</evidence>
<protein>
    <submittedName>
        <fullName evidence="1">Uncharacterized protein</fullName>
    </submittedName>
</protein>
<proteinExistence type="predicted"/>
<dbReference type="EMBL" id="WIXE01016430">
    <property type="protein sequence ID" value="KAK5972667.1"/>
    <property type="molecule type" value="Genomic_DNA"/>
</dbReference>
<dbReference type="AlphaFoldDB" id="A0AAN8F5K5"/>
<comment type="caution">
    <text evidence="1">The sequence shown here is derived from an EMBL/GenBank/DDBJ whole genome shotgun (WGS) entry which is preliminary data.</text>
</comment>
<name>A0AAN8F5K5_TRICO</name>
<sequence length="177" mass="20825">MENTTKAVYPEVPVLKMNVSKNERYRCFSKNSSQKFYKLTKDIRIISLKEPPLRLELRLKRTVPRRLYITWNVNWIKEDMDSQNVLIHIKQGDSEPLLLKKTHENGTIAHEIGTSKIVAAVTATAYFNEYLNTTIEKGIFERDVSVKNLTYKRDKNQVHLKWNVDGSFPYEECRYVL</sequence>
<organism evidence="1 2">
    <name type="scientific">Trichostrongylus colubriformis</name>
    <name type="common">Black scour worm</name>
    <dbReference type="NCBI Taxonomy" id="6319"/>
    <lineage>
        <taxon>Eukaryota</taxon>
        <taxon>Metazoa</taxon>
        <taxon>Ecdysozoa</taxon>
        <taxon>Nematoda</taxon>
        <taxon>Chromadorea</taxon>
        <taxon>Rhabditida</taxon>
        <taxon>Rhabditina</taxon>
        <taxon>Rhabditomorpha</taxon>
        <taxon>Strongyloidea</taxon>
        <taxon>Trichostrongylidae</taxon>
        <taxon>Trichostrongylus</taxon>
    </lineage>
</organism>
<feature type="non-terminal residue" evidence="1">
    <location>
        <position position="177"/>
    </location>
</feature>
<evidence type="ECO:0000313" key="2">
    <source>
        <dbReference type="Proteomes" id="UP001331761"/>
    </source>
</evidence>
<gene>
    <name evidence="1" type="ORF">GCK32_017383</name>
</gene>
<keyword evidence="2" id="KW-1185">Reference proteome</keyword>
<reference evidence="1 2" key="1">
    <citation type="submission" date="2019-10" db="EMBL/GenBank/DDBJ databases">
        <title>Assembly and Annotation for the nematode Trichostrongylus colubriformis.</title>
        <authorList>
            <person name="Martin J."/>
        </authorList>
    </citation>
    <scope>NUCLEOTIDE SEQUENCE [LARGE SCALE GENOMIC DNA]</scope>
    <source>
        <strain evidence="1">G859</strain>
        <tissue evidence="1">Whole worm</tissue>
    </source>
</reference>
<dbReference type="Proteomes" id="UP001331761">
    <property type="component" value="Unassembled WGS sequence"/>
</dbReference>